<organism evidence="6 7">
    <name type="scientific">Catenovulum sediminis</name>
    <dbReference type="NCBI Taxonomy" id="1740262"/>
    <lineage>
        <taxon>Bacteria</taxon>
        <taxon>Pseudomonadati</taxon>
        <taxon>Pseudomonadota</taxon>
        <taxon>Gammaproteobacteria</taxon>
        <taxon>Alteromonadales</taxon>
        <taxon>Alteromonadaceae</taxon>
        <taxon>Catenovulum</taxon>
    </lineage>
</organism>
<dbReference type="InterPro" id="IPR002563">
    <property type="entry name" value="Flavin_Rdtase-like_dom"/>
</dbReference>
<evidence type="ECO:0000313" key="7">
    <source>
        <dbReference type="Proteomes" id="UP001467690"/>
    </source>
</evidence>
<dbReference type="PANTHER" id="PTHR33798">
    <property type="entry name" value="FLAVOPROTEIN OXYGENASE"/>
    <property type="match status" value="1"/>
</dbReference>
<dbReference type="Proteomes" id="UP001467690">
    <property type="component" value="Unassembled WGS sequence"/>
</dbReference>
<sequence length="202" mass="22760">MLIDMASLNSSEVYHLMTQTIVPRPVAWVLTQHQNAHYNLAPYSYFNAVSSEPPLLMYSAGKKPNGEIKDSIANFNYQQKCVVHIASAQQINQMQQSANSLPADESEIEHYNIELADFDGFELPRVKACPIAFGCELYQTTEIGDKPQTLVFVEIKQIYIADEVISLDDKQRLKTDVLKIDPIARLGGREYASLKEILVPKI</sequence>
<reference evidence="6 7" key="1">
    <citation type="submission" date="2024-06" db="EMBL/GenBank/DDBJ databases">
        <authorList>
            <person name="Chen R.Y."/>
        </authorList>
    </citation>
    <scope>NUCLEOTIDE SEQUENCE [LARGE SCALE GENOMIC DNA]</scope>
    <source>
        <strain evidence="6 7">D2</strain>
    </source>
</reference>
<comment type="cofactor">
    <cofactor evidence="1">
        <name>FMN</name>
        <dbReference type="ChEBI" id="CHEBI:58210"/>
    </cofactor>
</comment>
<proteinExistence type="inferred from homology"/>
<feature type="domain" description="Flavin reductase like" evidence="5">
    <location>
        <begin position="19"/>
        <end position="166"/>
    </location>
</feature>
<gene>
    <name evidence="6" type="ORF">ABS311_10490</name>
</gene>
<evidence type="ECO:0000256" key="4">
    <source>
        <dbReference type="ARBA" id="ARBA00038054"/>
    </source>
</evidence>
<keyword evidence="3" id="KW-0288">FMN</keyword>
<dbReference type="SMART" id="SM00903">
    <property type="entry name" value="Flavin_Reduct"/>
    <property type="match status" value="1"/>
</dbReference>
<comment type="caution">
    <text evidence="6">The sequence shown here is derived from an EMBL/GenBank/DDBJ whole genome shotgun (WGS) entry which is preliminary data.</text>
</comment>
<keyword evidence="6" id="KW-0560">Oxidoreductase</keyword>
<dbReference type="Gene3D" id="2.30.110.10">
    <property type="entry name" value="Electron Transport, Fmn-binding Protein, Chain A"/>
    <property type="match status" value="1"/>
</dbReference>
<evidence type="ECO:0000256" key="2">
    <source>
        <dbReference type="ARBA" id="ARBA00022630"/>
    </source>
</evidence>
<dbReference type="GO" id="GO:0016491">
    <property type="term" value="F:oxidoreductase activity"/>
    <property type="evidence" value="ECO:0007669"/>
    <property type="project" value="UniProtKB-KW"/>
</dbReference>
<dbReference type="InterPro" id="IPR012349">
    <property type="entry name" value="Split_barrel_FMN-bd"/>
</dbReference>
<keyword evidence="2" id="KW-0285">Flavoprotein</keyword>
<accession>A0ABV1RHV5</accession>
<dbReference type="EMBL" id="JBELOE010000209">
    <property type="protein sequence ID" value="MER2492305.1"/>
    <property type="molecule type" value="Genomic_DNA"/>
</dbReference>
<dbReference type="Pfam" id="PF01613">
    <property type="entry name" value="Flavin_Reduct"/>
    <property type="match status" value="1"/>
</dbReference>
<protein>
    <submittedName>
        <fullName evidence="6">Flavin reductase family protein</fullName>
        <ecNumber evidence="6">1.5.1.-</ecNumber>
    </submittedName>
</protein>
<evidence type="ECO:0000256" key="1">
    <source>
        <dbReference type="ARBA" id="ARBA00001917"/>
    </source>
</evidence>
<dbReference type="EC" id="1.5.1.-" evidence="6"/>
<keyword evidence="7" id="KW-1185">Reference proteome</keyword>
<dbReference type="RefSeq" id="WP_143871592.1">
    <property type="nucleotide sequence ID" value="NZ_CP041660.1"/>
</dbReference>
<evidence type="ECO:0000313" key="6">
    <source>
        <dbReference type="EMBL" id="MER2492305.1"/>
    </source>
</evidence>
<evidence type="ECO:0000256" key="3">
    <source>
        <dbReference type="ARBA" id="ARBA00022643"/>
    </source>
</evidence>
<name>A0ABV1RHV5_9ALTE</name>
<comment type="similarity">
    <text evidence="4">Belongs to the flavoredoxin family.</text>
</comment>
<dbReference type="PANTHER" id="PTHR33798:SF5">
    <property type="entry name" value="FLAVIN REDUCTASE LIKE DOMAIN-CONTAINING PROTEIN"/>
    <property type="match status" value="1"/>
</dbReference>
<dbReference type="SUPFAM" id="SSF50475">
    <property type="entry name" value="FMN-binding split barrel"/>
    <property type="match status" value="1"/>
</dbReference>
<evidence type="ECO:0000259" key="5">
    <source>
        <dbReference type="SMART" id="SM00903"/>
    </source>
</evidence>